<dbReference type="GO" id="GO:0016787">
    <property type="term" value="F:hydrolase activity"/>
    <property type="evidence" value="ECO:0007669"/>
    <property type="project" value="InterPro"/>
</dbReference>
<dbReference type="Pfam" id="PF00271">
    <property type="entry name" value="Helicase_C"/>
    <property type="match status" value="1"/>
</dbReference>
<dbReference type="Proteomes" id="UP000279029">
    <property type="component" value="Chromosome"/>
</dbReference>
<dbReference type="EMBL" id="LR130778">
    <property type="protein sequence ID" value="VDN47254.1"/>
    <property type="molecule type" value="Genomic_DNA"/>
</dbReference>
<dbReference type="OrthoDB" id="9760715at2"/>
<dbReference type="InterPro" id="IPR014001">
    <property type="entry name" value="Helicase_ATP-bd"/>
</dbReference>
<name>A0A3P7NVQ9_9FIRM</name>
<dbReference type="RefSeq" id="WP_125136598.1">
    <property type="nucleotide sequence ID" value="NZ_LR130778.1"/>
</dbReference>
<dbReference type="SUPFAM" id="SSF52540">
    <property type="entry name" value="P-loop containing nucleoside triphosphate hydrolases"/>
    <property type="match status" value="2"/>
</dbReference>
<proteinExistence type="predicted"/>
<dbReference type="PROSITE" id="PS51194">
    <property type="entry name" value="HELICASE_CTER"/>
    <property type="match status" value="1"/>
</dbReference>
<dbReference type="InterPro" id="IPR027417">
    <property type="entry name" value="P-loop_NTPase"/>
</dbReference>
<organism evidence="2 3">
    <name type="scientific">Petrocella atlantisensis</name>
    <dbReference type="NCBI Taxonomy" id="2173034"/>
    <lineage>
        <taxon>Bacteria</taxon>
        <taxon>Bacillati</taxon>
        <taxon>Bacillota</taxon>
        <taxon>Clostridia</taxon>
        <taxon>Lachnospirales</taxon>
        <taxon>Vallitaleaceae</taxon>
        <taxon>Petrocella</taxon>
    </lineage>
</organism>
<dbReference type="KEGG" id="cbar:PATL70BA_1371"/>
<dbReference type="GO" id="GO:0003677">
    <property type="term" value="F:DNA binding"/>
    <property type="evidence" value="ECO:0007669"/>
    <property type="project" value="InterPro"/>
</dbReference>
<gene>
    <name evidence="2" type="ORF">PATL70BA_1371</name>
</gene>
<accession>A0A3P7NVQ9</accession>
<evidence type="ECO:0000313" key="2">
    <source>
        <dbReference type="EMBL" id="VDN47254.1"/>
    </source>
</evidence>
<keyword evidence="3" id="KW-1185">Reference proteome</keyword>
<dbReference type="SMART" id="SM00487">
    <property type="entry name" value="DEXDc"/>
    <property type="match status" value="1"/>
</dbReference>
<evidence type="ECO:0000313" key="3">
    <source>
        <dbReference type="Proteomes" id="UP000279029"/>
    </source>
</evidence>
<dbReference type="InterPro" id="IPR001650">
    <property type="entry name" value="Helicase_C-like"/>
</dbReference>
<dbReference type="GO" id="GO:0005524">
    <property type="term" value="F:ATP binding"/>
    <property type="evidence" value="ECO:0007669"/>
    <property type="project" value="InterPro"/>
</dbReference>
<protein>
    <recommendedName>
        <fullName evidence="1">Helicase C-terminal domain-containing protein</fullName>
    </recommendedName>
</protein>
<dbReference type="Gene3D" id="3.40.50.300">
    <property type="entry name" value="P-loop containing nucleotide triphosphate hydrolases"/>
    <property type="match status" value="2"/>
</dbReference>
<dbReference type="InterPro" id="IPR006935">
    <property type="entry name" value="Helicase/UvrB_N"/>
</dbReference>
<sequence length="980" mass="114598">MIPKDFQKATADRILSVFKSGQNRILLADEVGLGKTIIAREVIRQVSKWHKDDLHDDHFKVIYICSNINIANQNAKKLGIKDLMDVSESRLSMQHLKIYQTKGRDHNYEQLIPLTPATSFSMTSGCGNQQERALMFAHMMRLPQLQEYINELSIFLAYDAEKYWEWYIDNYEKKVLECDRNGSNYIDEINIELLRRLKERDGFIEKIIENCISMESNRKAASRPLVNELRKIFAQISLEKLEPDLVVMDEFQRFRDLITHSDDEQAMLTRQFLGNTDTKVLLLSATPYKPYSTLEEISHDEKAEHYKEFIEVMDFLFYDKQLQSDFHEIWREYSISLCEFSKGDLTVLMARKDLAEESLYKSICRTERFNAGIIDDSQAKEIDISEGDILSYSEMQSLLEAINSKAKRKLRYHNVPLDYVKSSPYLLSFMESYKLKKQITDFFDKHRDYYLVNNKNSKRLLLKKKQLHNYQIIDANNARLEKLKEIVFEKGKNSVENLLWVPPSNPYYETGSIFDKNHDFSKVLVFSSWEMVPRMVSVMLSYEAERLTIGKLYNNTRFKRGRGYFSNKEERRYGISRLKNETEEIICYVSPELARLYKPEEHIGKKIKQIRKELSEKLQPKIDALKSKYGLSESGTAGAKVMLELIKELDHLPYAKLTAIPVGAVDHLVNIAIGSPAICAYRVFNDRDRAKVLAKDIFVSLFNKAESSAVLDLLYDKKSDDSYYENVFKYCVDGNLQAMLDEYAHILGENGEELLKSMLGGFVDTASLQVDTLEHFTGEDKEKARLRTHFAVGYFNARITNENVQRTEKIRQAFNSPFRPFVLSTTSIGQEGLDFHFYCRKIMHWNLPSNPIDLEQREGRINRYKCHAVRQNIAHRYNEEKTWDAMFEKATELEKGEHSDLVPFWSLTDSENTKVMIERIVPMYPMSQDRLRYNRLIKVLSLYRLTLGQPRQEELLEIINRETVGEIDEQLFMNLSPFYR</sequence>
<evidence type="ECO:0000259" key="1">
    <source>
        <dbReference type="PROSITE" id="PS51194"/>
    </source>
</evidence>
<reference evidence="2 3" key="1">
    <citation type="submission" date="2018-09" db="EMBL/GenBank/DDBJ databases">
        <authorList>
            <person name="Postec A."/>
        </authorList>
    </citation>
    <scope>NUCLEOTIDE SEQUENCE [LARGE SCALE GENOMIC DNA]</scope>
    <source>
        <strain evidence="2">70B-A</strain>
    </source>
</reference>
<dbReference type="AlphaFoldDB" id="A0A3P7NVQ9"/>
<feature type="domain" description="Helicase C-terminal" evidence="1">
    <location>
        <begin position="739"/>
        <end position="910"/>
    </location>
</feature>
<dbReference type="Pfam" id="PF04851">
    <property type="entry name" value="ResIII"/>
    <property type="match status" value="1"/>
</dbReference>